<dbReference type="InterPro" id="IPR023332">
    <property type="entry name" value="Proteasome_alpha-type"/>
</dbReference>
<dbReference type="InterPro" id="IPR000426">
    <property type="entry name" value="Proteasome_asu_N"/>
</dbReference>
<comment type="function">
    <text evidence="1">The proteasome is a multicatalytic proteinase complex which is characterized by its ability to cleave peptides with Arg, Phe, Tyr, Leu, and Glu adjacent to the leaving group at neutral or slightly basic pH. The proteasome has an ATP-dependent proteolytic activity.</text>
</comment>
<dbReference type="Pfam" id="PF00227">
    <property type="entry name" value="Proteasome"/>
    <property type="match status" value="1"/>
</dbReference>
<dbReference type="GO" id="GO:0005634">
    <property type="term" value="C:nucleus"/>
    <property type="evidence" value="ECO:0007669"/>
    <property type="project" value="UniProtKB-ARBA"/>
</dbReference>
<dbReference type="PROSITE" id="PS51475">
    <property type="entry name" value="PROTEASOME_ALPHA_2"/>
    <property type="match status" value="1"/>
</dbReference>
<dbReference type="SMART" id="SM00948">
    <property type="entry name" value="Proteasome_A_N"/>
    <property type="match status" value="1"/>
</dbReference>
<dbReference type="SUPFAM" id="SSF56235">
    <property type="entry name" value="N-terminal nucleophile aminohydrolases (Ntn hydrolases)"/>
    <property type="match status" value="1"/>
</dbReference>
<dbReference type="EMBL" id="OUUW01000004">
    <property type="protein sequence ID" value="SPP79718.1"/>
    <property type="molecule type" value="Genomic_DNA"/>
</dbReference>
<dbReference type="STRING" id="7266.A0A3B0K859"/>
<evidence type="ECO:0000313" key="5">
    <source>
        <dbReference type="EMBL" id="SPP79718.1"/>
    </source>
</evidence>
<dbReference type="PANTHER" id="PTHR11599">
    <property type="entry name" value="PROTEASOME SUBUNIT ALPHA/BETA"/>
    <property type="match status" value="1"/>
</dbReference>
<dbReference type="Proteomes" id="UP000268350">
    <property type="component" value="Unassembled WGS sequence"/>
</dbReference>
<feature type="domain" description="Proteasome alpha-type subunits" evidence="4">
    <location>
        <begin position="8"/>
        <end position="30"/>
    </location>
</feature>
<evidence type="ECO:0000256" key="2">
    <source>
        <dbReference type="ARBA" id="ARBA00022942"/>
    </source>
</evidence>
<dbReference type="GO" id="GO:0006511">
    <property type="term" value="P:ubiquitin-dependent protein catabolic process"/>
    <property type="evidence" value="ECO:0007669"/>
    <property type="project" value="InterPro"/>
</dbReference>
<keyword evidence="6" id="KW-1185">Reference proteome</keyword>
<evidence type="ECO:0000259" key="4">
    <source>
        <dbReference type="SMART" id="SM00948"/>
    </source>
</evidence>
<dbReference type="Gene3D" id="3.60.20.10">
    <property type="entry name" value="Glutamine Phosphoribosylpyrophosphate, subunit 1, domain 1"/>
    <property type="match status" value="1"/>
</dbReference>
<sequence>MQRLTAGLDQQIKIFSPSGDLHQIDYAKMAVATENTTVALKTIHTAVVATQKRIGDKTIVPQSLKYLFATTPKVGCCATGRIADARYQQRWAINEASKFRYTFGYDMSARALCERLADMNQIYSMHSEIRSLGCSMILIDYDEEGGPTVHMTEPTGEYNSYKGCALGPNADKAEAYLEKHLQTHMSEEKSLQLAIDCLSTAMDIEFEPLHLEVGVVSKAHPEFRMLDANEIASQLHNIARQT</sequence>
<keyword evidence="2 3" id="KW-0647">Proteasome</keyword>
<dbReference type="GO" id="GO:0019773">
    <property type="term" value="C:proteasome core complex, alpha-subunit complex"/>
    <property type="evidence" value="ECO:0007669"/>
    <property type="project" value="UniProtKB-UniRule"/>
</dbReference>
<dbReference type="OMA" id="PTLHMTD"/>
<dbReference type="InterPro" id="IPR029055">
    <property type="entry name" value="Ntn_hydrolases_N"/>
</dbReference>
<name>A0A3B0K859_DROGU</name>
<proteinExistence type="inferred from homology"/>
<dbReference type="OrthoDB" id="5835702at2759"/>
<gene>
    <name evidence="5" type="ORF">DGUA_6G012615</name>
</gene>
<reference evidence="6" key="1">
    <citation type="submission" date="2018-01" db="EMBL/GenBank/DDBJ databases">
        <authorList>
            <person name="Alioto T."/>
            <person name="Alioto T."/>
        </authorList>
    </citation>
    <scope>NUCLEOTIDE SEQUENCE [LARGE SCALE GENOMIC DNA]</scope>
</reference>
<comment type="similarity">
    <text evidence="3">Belongs to the peptidase T1A family.</text>
</comment>
<evidence type="ECO:0000256" key="1">
    <source>
        <dbReference type="ARBA" id="ARBA00002000"/>
    </source>
</evidence>
<dbReference type="InterPro" id="IPR001353">
    <property type="entry name" value="Proteasome_sua/b"/>
</dbReference>
<dbReference type="InterPro" id="IPR050115">
    <property type="entry name" value="Proteasome_alpha"/>
</dbReference>
<organism evidence="5 6">
    <name type="scientific">Drosophila guanche</name>
    <name type="common">Fruit fly</name>
    <dbReference type="NCBI Taxonomy" id="7266"/>
    <lineage>
        <taxon>Eukaryota</taxon>
        <taxon>Metazoa</taxon>
        <taxon>Ecdysozoa</taxon>
        <taxon>Arthropoda</taxon>
        <taxon>Hexapoda</taxon>
        <taxon>Insecta</taxon>
        <taxon>Pterygota</taxon>
        <taxon>Neoptera</taxon>
        <taxon>Endopterygota</taxon>
        <taxon>Diptera</taxon>
        <taxon>Brachycera</taxon>
        <taxon>Muscomorpha</taxon>
        <taxon>Ephydroidea</taxon>
        <taxon>Drosophilidae</taxon>
        <taxon>Drosophila</taxon>
        <taxon>Sophophora</taxon>
    </lineage>
</organism>
<accession>A0A3B0K859</accession>
<evidence type="ECO:0000256" key="3">
    <source>
        <dbReference type="PROSITE-ProRule" id="PRU00808"/>
    </source>
</evidence>
<evidence type="ECO:0000313" key="6">
    <source>
        <dbReference type="Proteomes" id="UP000268350"/>
    </source>
</evidence>
<protein>
    <submittedName>
        <fullName evidence="5">Blast:Proteasome subunit alpha type-6</fullName>
    </submittedName>
</protein>
<dbReference type="AlphaFoldDB" id="A0A3B0K859"/>